<name>A0A917ST83_9RHOB</name>
<dbReference type="InterPro" id="IPR000073">
    <property type="entry name" value="AB_hydrolase_1"/>
</dbReference>
<reference evidence="2" key="2">
    <citation type="submission" date="2020-09" db="EMBL/GenBank/DDBJ databases">
        <authorList>
            <person name="Sun Q."/>
            <person name="Zhou Y."/>
        </authorList>
    </citation>
    <scope>NUCLEOTIDE SEQUENCE</scope>
    <source>
        <strain evidence="2">CGMCC 1.6293</strain>
    </source>
</reference>
<organism evidence="2 3">
    <name type="scientific">Pseudooceanicola nanhaiensis</name>
    <dbReference type="NCBI Taxonomy" id="375761"/>
    <lineage>
        <taxon>Bacteria</taxon>
        <taxon>Pseudomonadati</taxon>
        <taxon>Pseudomonadota</taxon>
        <taxon>Alphaproteobacteria</taxon>
        <taxon>Rhodobacterales</taxon>
        <taxon>Paracoccaceae</taxon>
        <taxon>Pseudooceanicola</taxon>
    </lineage>
</organism>
<sequence length="268" mass="28756">MPDGLFGGVETHWREMGQGPRPVLAVHCSLAHGGAWEGLAGEVGDLATIRAFDLPGHGGSAEWDGVTPYQDVACSMARDLMGEGPVHLLGHSFGATVALRLAVEAPERVASLTLIETVFFSIVRADAPETLEADGTDRPFMAALDAGDHETAARLFHAEWGDGRVWDEMTDRQRAGLTRRIPLIGAVQRSNNGDPDGMLAERKLERLPVPTLLIEGAESPPHMAVIHDGLERRIPDTTRAVIPGAAHMAPITHPADVGAVVRRFWEGV</sequence>
<gene>
    <name evidence="2" type="ORF">GCM10011534_16530</name>
</gene>
<dbReference type="PANTHER" id="PTHR43798">
    <property type="entry name" value="MONOACYLGLYCEROL LIPASE"/>
    <property type="match status" value="1"/>
</dbReference>
<comment type="caution">
    <text evidence="2">The sequence shown here is derived from an EMBL/GenBank/DDBJ whole genome shotgun (WGS) entry which is preliminary data.</text>
</comment>
<evidence type="ECO:0000313" key="3">
    <source>
        <dbReference type="Proteomes" id="UP000649829"/>
    </source>
</evidence>
<dbReference type="PRINTS" id="PR00111">
    <property type="entry name" value="ABHYDROLASE"/>
</dbReference>
<dbReference type="SUPFAM" id="SSF53474">
    <property type="entry name" value="alpha/beta-Hydrolases"/>
    <property type="match status" value="1"/>
</dbReference>
<dbReference type="InterPro" id="IPR050266">
    <property type="entry name" value="AB_hydrolase_sf"/>
</dbReference>
<dbReference type="Pfam" id="PF12697">
    <property type="entry name" value="Abhydrolase_6"/>
    <property type="match status" value="1"/>
</dbReference>
<proteinExistence type="predicted"/>
<evidence type="ECO:0000259" key="1">
    <source>
        <dbReference type="Pfam" id="PF12697"/>
    </source>
</evidence>
<dbReference type="EMBL" id="BMLF01000001">
    <property type="protein sequence ID" value="GGL95040.1"/>
    <property type="molecule type" value="Genomic_DNA"/>
</dbReference>
<keyword evidence="2" id="KW-0378">Hydrolase</keyword>
<dbReference type="InterPro" id="IPR029058">
    <property type="entry name" value="AB_hydrolase_fold"/>
</dbReference>
<dbReference type="GO" id="GO:0016787">
    <property type="term" value="F:hydrolase activity"/>
    <property type="evidence" value="ECO:0007669"/>
    <property type="project" value="UniProtKB-KW"/>
</dbReference>
<dbReference type="PANTHER" id="PTHR43798:SF33">
    <property type="entry name" value="HYDROLASE, PUTATIVE (AFU_ORTHOLOGUE AFUA_2G14860)-RELATED"/>
    <property type="match status" value="1"/>
</dbReference>
<accession>A0A917ST83</accession>
<evidence type="ECO:0000313" key="2">
    <source>
        <dbReference type="EMBL" id="GGL95040.1"/>
    </source>
</evidence>
<dbReference type="RefSeq" id="WP_028286448.1">
    <property type="nucleotide sequence ID" value="NZ_BMLF01000001.1"/>
</dbReference>
<dbReference type="Gene3D" id="3.40.50.1820">
    <property type="entry name" value="alpha/beta hydrolase"/>
    <property type="match status" value="1"/>
</dbReference>
<protein>
    <submittedName>
        <fullName evidence="2">Alpha/beta hydrolase</fullName>
    </submittedName>
</protein>
<feature type="domain" description="AB hydrolase-1" evidence="1">
    <location>
        <begin position="25"/>
        <end position="257"/>
    </location>
</feature>
<reference evidence="2" key="1">
    <citation type="journal article" date="2014" name="Int. J. Syst. Evol. Microbiol.">
        <title>Complete genome sequence of Corynebacterium casei LMG S-19264T (=DSM 44701T), isolated from a smear-ripened cheese.</title>
        <authorList>
            <consortium name="US DOE Joint Genome Institute (JGI-PGF)"/>
            <person name="Walter F."/>
            <person name="Albersmeier A."/>
            <person name="Kalinowski J."/>
            <person name="Ruckert C."/>
        </authorList>
    </citation>
    <scope>NUCLEOTIDE SEQUENCE</scope>
    <source>
        <strain evidence="2">CGMCC 1.6293</strain>
    </source>
</reference>
<keyword evidence="3" id="KW-1185">Reference proteome</keyword>
<dbReference type="AlphaFoldDB" id="A0A917ST83"/>
<dbReference type="GO" id="GO:0016020">
    <property type="term" value="C:membrane"/>
    <property type="evidence" value="ECO:0007669"/>
    <property type="project" value="TreeGrafter"/>
</dbReference>
<dbReference type="Proteomes" id="UP000649829">
    <property type="component" value="Unassembled WGS sequence"/>
</dbReference>